<dbReference type="AlphaFoldDB" id="A0A840N6W6"/>
<protein>
    <submittedName>
        <fullName evidence="2">Uncharacterized protein</fullName>
    </submittedName>
</protein>
<gene>
    <name evidence="2" type="ORF">BJ969_000482</name>
</gene>
<keyword evidence="1" id="KW-0175">Coiled coil</keyword>
<accession>A0A840N6W6</accession>
<comment type="caution">
    <text evidence="2">The sequence shown here is derived from an EMBL/GenBank/DDBJ whole genome shotgun (WGS) entry which is preliminary data.</text>
</comment>
<evidence type="ECO:0000313" key="3">
    <source>
        <dbReference type="Proteomes" id="UP000580474"/>
    </source>
</evidence>
<dbReference type="EMBL" id="JACHIV010000001">
    <property type="protein sequence ID" value="MBB5067394.1"/>
    <property type="molecule type" value="Genomic_DNA"/>
</dbReference>
<reference evidence="2 3" key="1">
    <citation type="submission" date="2020-08" db="EMBL/GenBank/DDBJ databases">
        <title>Sequencing the genomes of 1000 actinobacteria strains.</title>
        <authorList>
            <person name="Klenk H.-P."/>
        </authorList>
    </citation>
    <scope>NUCLEOTIDE SEQUENCE [LARGE SCALE GENOMIC DNA]</scope>
    <source>
        <strain evidence="2 3">DSM 45582</strain>
    </source>
</reference>
<evidence type="ECO:0000256" key="1">
    <source>
        <dbReference type="SAM" id="Coils"/>
    </source>
</evidence>
<name>A0A840N6W6_9PSEU</name>
<evidence type="ECO:0000313" key="2">
    <source>
        <dbReference type="EMBL" id="MBB5067394.1"/>
    </source>
</evidence>
<proteinExistence type="predicted"/>
<keyword evidence="3" id="KW-1185">Reference proteome</keyword>
<dbReference type="RefSeq" id="WP_184476890.1">
    <property type="nucleotide sequence ID" value="NZ_JACHIV010000001.1"/>
</dbReference>
<feature type="coiled-coil region" evidence="1">
    <location>
        <begin position="7"/>
        <end position="34"/>
    </location>
</feature>
<sequence>MQVQAWNRQANKKYEGLRKAIEDVRIALEEAAKMHSKIGAAKSSEWRMPTKDQIVGAHKKAEQQLHVLRESTKKWEKELTSRGWRV</sequence>
<dbReference type="Proteomes" id="UP000580474">
    <property type="component" value="Unassembled WGS sequence"/>
</dbReference>
<organism evidence="2 3">
    <name type="scientific">Saccharopolyspora gloriosae</name>
    <dbReference type="NCBI Taxonomy" id="455344"/>
    <lineage>
        <taxon>Bacteria</taxon>
        <taxon>Bacillati</taxon>
        <taxon>Actinomycetota</taxon>
        <taxon>Actinomycetes</taxon>
        <taxon>Pseudonocardiales</taxon>
        <taxon>Pseudonocardiaceae</taxon>
        <taxon>Saccharopolyspora</taxon>
    </lineage>
</organism>